<dbReference type="InterPro" id="IPR000253">
    <property type="entry name" value="FHA_dom"/>
</dbReference>
<dbReference type="AlphaFoldDB" id="A0A1V9Y5L5"/>
<feature type="domain" description="NACHT" evidence="3">
    <location>
        <begin position="486"/>
        <end position="613"/>
    </location>
</feature>
<dbReference type="InterPro" id="IPR027417">
    <property type="entry name" value="P-loop_NTPase"/>
</dbReference>
<dbReference type="Pfam" id="PF00498">
    <property type="entry name" value="FHA"/>
    <property type="match status" value="1"/>
</dbReference>
<evidence type="ECO:0008006" key="6">
    <source>
        <dbReference type="Google" id="ProtNLM"/>
    </source>
</evidence>
<dbReference type="EMBL" id="JNBR01002846">
    <property type="protein sequence ID" value="OQR80999.1"/>
    <property type="molecule type" value="Genomic_DNA"/>
</dbReference>
<accession>A0A1V9Y5L5</accession>
<dbReference type="PROSITE" id="PS50837">
    <property type="entry name" value="NACHT"/>
    <property type="match status" value="1"/>
</dbReference>
<evidence type="ECO:0000259" key="3">
    <source>
        <dbReference type="PROSITE" id="PS50837"/>
    </source>
</evidence>
<name>A0A1V9Y5L5_ACHHY</name>
<evidence type="ECO:0000259" key="2">
    <source>
        <dbReference type="PROSITE" id="PS50006"/>
    </source>
</evidence>
<dbReference type="OrthoDB" id="192148at2759"/>
<dbReference type="Pfam" id="PF05729">
    <property type="entry name" value="NACHT"/>
    <property type="match status" value="1"/>
</dbReference>
<dbReference type="Gene3D" id="2.60.200.20">
    <property type="match status" value="1"/>
</dbReference>
<dbReference type="Gene3D" id="3.40.50.300">
    <property type="entry name" value="P-loop containing nucleotide triphosphate hydrolases"/>
    <property type="match status" value="1"/>
</dbReference>
<dbReference type="SUPFAM" id="SSF52540">
    <property type="entry name" value="P-loop containing nucleoside triphosphate hydrolases"/>
    <property type="match status" value="1"/>
</dbReference>
<dbReference type="PROSITE" id="PS50006">
    <property type="entry name" value="FHA_DOMAIN"/>
    <property type="match status" value="1"/>
</dbReference>
<dbReference type="InterPro" id="IPR007111">
    <property type="entry name" value="NACHT_NTPase"/>
</dbReference>
<feature type="domain" description="FHA" evidence="2">
    <location>
        <begin position="112"/>
        <end position="175"/>
    </location>
</feature>
<proteinExistence type="predicted"/>
<dbReference type="InterPro" id="IPR008984">
    <property type="entry name" value="SMAD_FHA_dom_sf"/>
</dbReference>
<evidence type="ECO:0000313" key="5">
    <source>
        <dbReference type="Proteomes" id="UP000243579"/>
    </source>
</evidence>
<dbReference type="SUPFAM" id="SSF49879">
    <property type="entry name" value="SMAD/FHA domain"/>
    <property type="match status" value="1"/>
</dbReference>
<gene>
    <name evidence="4" type="ORF">ACHHYP_16871</name>
</gene>
<feature type="region of interest" description="Disordered" evidence="1">
    <location>
        <begin position="1"/>
        <end position="20"/>
    </location>
</feature>
<evidence type="ECO:0000313" key="4">
    <source>
        <dbReference type="EMBL" id="OQR80999.1"/>
    </source>
</evidence>
<keyword evidence="5" id="KW-1185">Reference proteome</keyword>
<comment type="caution">
    <text evidence="4">The sequence shown here is derived from an EMBL/GenBank/DDBJ whole genome shotgun (WGS) entry which is preliminary data.</text>
</comment>
<reference evidence="4 5" key="1">
    <citation type="journal article" date="2014" name="Genome Biol. Evol.">
        <title>The secreted proteins of Achlya hypogyna and Thraustotheca clavata identify the ancestral oomycete secretome and reveal gene acquisitions by horizontal gene transfer.</title>
        <authorList>
            <person name="Misner I."/>
            <person name="Blouin N."/>
            <person name="Leonard G."/>
            <person name="Richards T.A."/>
            <person name="Lane C.E."/>
        </authorList>
    </citation>
    <scope>NUCLEOTIDE SEQUENCE [LARGE SCALE GENOMIC DNA]</scope>
    <source>
        <strain evidence="4 5">ATCC 48635</strain>
    </source>
</reference>
<organism evidence="4 5">
    <name type="scientific">Achlya hypogyna</name>
    <name type="common">Oomycete</name>
    <name type="synonym">Protoachlya hypogyna</name>
    <dbReference type="NCBI Taxonomy" id="1202772"/>
    <lineage>
        <taxon>Eukaryota</taxon>
        <taxon>Sar</taxon>
        <taxon>Stramenopiles</taxon>
        <taxon>Oomycota</taxon>
        <taxon>Saprolegniomycetes</taxon>
        <taxon>Saprolegniales</taxon>
        <taxon>Achlyaceae</taxon>
        <taxon>Achlya</taxon>
    </lineage>
</organism>
<dbReference type="STRING" id="1202772.A0A1V9Y5L5"/>
<dbReference type="Proteomes" id="UP000243579">
    <property type="component" value="Unassembled WGS sequence"/>
</dbReference>
<protein>
    <recommendedName>
        <fullName evidence="6">FHA domain-containing protein</fullName>
    </recommendedName>
</protein>
<evidence type="ECO:0000256" key="1">
    <source>
        <dbReference type="SAM" id="MobiDB-lite"/>
    </source>
</evidence>
<sequence length="719" mass="79542">MDSAKRQGMQEADARKRVKSSLGSSLPVDFTSLIKCHDKPADDNLGDMDIVEFVASQAIMEMTPTPLLPQDMVCMRLNLHPTVVKNLTPESVGNLELLGLRELEFSLLKPPVVLGRELFHEALSSDQYDSKAIEINKLSRKHCELECVQDPRFHRPIVRLTNLSTNGIKYNGVSMVKNKPQMLHHGDKITLLSSKSGTVLLGYICEEPYIVGASAAASATHGDSSKHHIEANILDLDLSRVYDSLTKALDDAASHAITKPDDPSVMLVPREINLNVQFATLKKFDAMVTLGCRALHFAGHGGPKHLYFEDQECAVHPLDTDELRRFFLGAQRQLRLVVVQAVHSDYSASAFLACCVPHVITVKTDKPSKDEAVIAFTKNFYLALGQGKGVADSFNFALEAISKFPQLAHAAKVAALFRLLPEGVDHSEVIFPMVETPLAEYKPQAPSAERFPAVWCTKLPLLCQHFLHRKVDLHYTCAHFASTKLKVVWLVGPAGVGKSQLSYATARHLRARNFFLTGIKFVYVGKLVEELLAAHNNNAVLVDKCLMVAIKNRVAVWLARLFGHARPMITVQDALLVLDGIDPLLEREDAAVLTWIESLCMHYAPLRLLVTARKQVVSPIFETGCGCQQHLHPFSATQAVDLLRRLLGKERDLSLTEVARSPLAVTVNHPDPDVNLSLVLERHPVVLQTGFLPREIAVLASRLIATPKISLDALLDHYT</sequence>